<dbReference type="Proteomes" id="UP000694425">
    <property type="component" value="Unplaced"/>
</dbReference>
<name>A0A8C7BBX5_NEOVI</name>
<dbReference type="GO" id="GO:0070192">
    <property type="term" value="P:chromosome organization involved in meiotic cell cycle"/>
    <property type="evidence" value="ECO:0007669"/>
    <property type="project" value="TreeGrafter"/>
</dbReference>
<dbReference type="GO" id="GO:0000794">
    <property type="term" value="C:condensed nuclear chromosome"/>
    <property type="evidence" value="ECO:0007669"/>
    <property type="project" value="TreeGrafter"/>
</dbReference>
<accession>A0A8C7BBX5</accession>
<evidence type="ECO:0008006" key="4">
    <source>
        <dbReference type="Google" id="ProtNLM"/>
    </source>
</evidence>
<dbReference type="AlphaFoldDB" id="A0A8C7BBX5"/>
<dbReference type="PANTHER" id="PTHR22942:SF39">
    <property type="entry name" value="DNA REPAIR PROTEIN RAD51 HOMOLOG 1"/>
    <property type="match status" value="1"/>
</dbReference>
<protein>
    <recommendedName>
        <fullName evidence="4">RAD51 recombinase</fullName>
    </recommendedName>
</protein>
<reference evidence="2" key="2">
    <citation type="submission" date="2025-09" db="UniProtKB">
        <authorList>
            <consortium name="Ensembl"/>
        </authorList>
    </citation>
    <scope>IDENTIFICATION</scope>
</reference>
<organism evidence="2 3">
    <name type="scientific">Neovison vison</name>
    <name type="common">American mink</name>
    <name type="synonym">Mustela vison</name>
    <dbReference type="NCBI Taxonomy" id="452646"/>
    <lineage>
        <taxon>Eukaryota</taxon>
        <taxon>Metazoa</taxon>
        <taxon>Chordata</taxon>
        <taxon>Craniata</taxon>
        <taxon>Vertebrata</taxon>
        <taxon>Euteleostomi</taxon>
        <taxon>Mammalia</taxon>
        <taxon>Eutheria</taxon>
        <taxon>Laurasiatheria</taxon>
        <taxon>Carnivora</taxon>
        <taxon>Caniformia</taxon>
        <taxon>Musteloidea</taxon>
        <taxon>Mustelidae</taxon>
        <taxon>Mustelinae</taxon>
        <taxon>Neogale</taxon>
    </lineage>
</organism>
<evidence type="ECO:0000256" key="1">
    <source>
        <dbReference type="SAM" id="MobiDB-lite"/>
    </source>
</evidence>
<dbReference type="GO" id="GO:0007131">
    <property type="term" value="P:reciprocal meiotic recombination"/>
    <property type="evidence" value="ECO:0007669"/>
    <property type="project" value="TreeGrafter"/>
</dbReference>
<keyword evidence="3" id="KW-1185">Reference proteome</keyword>
<dbReference type="GO" id="GO:0000150">
    <property type="term" value="F:DNA strand exchange activity"/>
    <property type="evidence" value="ECO:0007669"/>
    <property type="project" value="TreeGrafter"/>
</dbReference>
<dbReference type="SUPFAM" id="SSF47794">
    <property type="entry name" value="Rad51 N-terminal domain-like"/>
    <property type="match status" value="1"/>
</dbReference>
<dbReference type="GO" id="GO:0003690">
    <property type="term" value="F:double-stranded DNA binding"/>
    <property type="evidence" value="ECO:0007669"/>
    <property type="project" value="TreeGrafter"/>
</dbReference>
<dbReference type="GO" id="GO:0000730">
    <property type="term" value="P:DNA recombinase assembly"/>
    <property type="evidence" value="ECO:0007669"/>
    <property type="project" value="TreeGrafter"/>
</dbReference>
<evidence type="ECO:0000313" key="3">
    <source>
        <dbReference type="Proteomes" id="UP000694425"/>
    </source>
</evidence>
<dbReference type="Ensembl" id="ENSNVIT00000025262.1">
    <property type="protein sequence ID" value="ENSNVIP00000021678.1"/>
    <property type="gene ID" value="ENSNVIG00000016971.1"/>
</dbReference>
<dbReference type="GO" id="GO:0003697">
    <property type="term" value="F:single-stranded DNA binding"/>
    <property type="evidence" value="ECO:0007669"/>
    <property type="project" value="TreeGrafter"/>
</dbReference>
<dbReference type="Pfam" id="PF14520">
    <property type="entry name" value="HHH_5"/>
    <property type="match status" value="1"/>
</dbReference>
<proteinExistence type="predicted"/>
<sequence length="102" mass="11350">MAMQMQLEANADTSVEEESFGPQPISRLEQCGINANDVKKLEEAGFHTVEAVAYAPKKELINIKGISEAKADKILEELKPDPSQRCLENSELGRLKSVIHWL</sequence>
<dbReference type="GeneTree" id="ENSGT00940000156157"/>
<dbReference type="GO" id="GO:0042148">
    <property type="term" value="P:DNA strand invasion"/>
    <property type="evidence" value="ECO:0007669"/>
    <property type="project" value="TreeGrafter"/>
</dbReference>
<evidence type="ECO:0000313" key="2">
    <source>
        <dbReference type="Ensembl" id="ENSNVIP00000021678.1"/>
    </source>
</evidence>
<dbReference type="GO" id="GO:0008094">
    <property type="term" value="F:ATP-dependent activity, acting on DNA"/>
    <property type="evidence" value="ECO:0007669"/>
    <property type="project" value="TreeGrafter"/>
</dbReference>
<dbReference type="Gene3D" id="1.10.150.20">
    <property type="entry name" value="5' to 3' exonuclease, C-terminal subdomain"/>
    <property type="match status" value="1"/>
</dbReference>
<feature type="region of interest" description="Disordered" evidence="1">
    <location>
        <begin position="1"/>
        <end position="22"/>
    </location>
</feature>
<reference evidence="2" key="1">
    <citation type="submission" date="2025-08" db="UniProtKB">
        <authorList>
            <consortium name="Ensembl"/>
        </authorList>
    </citation>
    <scope>IDENTIFICATION</scope>
</reference>
<dbReference type="InterPro" id="IPR010995">
    <property type="entry name" value="DNA_repair_Rad51/TF_NusA_a-hlx"/>
</dbReference>
<dbReference type="PANTHER" id="PTHR22942">
    <property type="entry name" value="RECA/RAD51/RADA DNA STRAND-PAIRING FAMILY MEMBER"/>
    <property type="match status" value="1"/>
</dbReference>
<dbReference type="GO" id="GO:0006312">
    <property type="term" value="P:mitotic recombination"/>
    <property type="evidence" value="ECO:0007669"/>
    <property type="project" value="TreeGrafter"/>
</dbReference>
<dbReference type="FunFam" id="1.10.150.20:FF:000029">
    <property type="entry name" value="DNA repair protein RAD51 homolog"/>
    <property type="match status" value="1"/>
</dbReference>
<dbReference type="GO" id="GO:0000166">
    <property type="term" value="F:nucleotide binding"/>
    <property type="evidence" value="ECO:0007669"/>
    <property type="project" value="InterPro"/>
</dbReference>